<dbReference type="KEGG" id="llh:I41_21520"/>
<sequence length="72" mass="7762">MSLSGLESNDLNTIHESNLGDSSFKCAAFSGAVSADLHQVQAETELLVCRWPTLPSAVRQRILELAGVSHHD</sequence>
<reference evidence="1 2" key="1">
    <citation type="submission" date="2019-02" db="EMBL/GenBank/DDBJ databases">
        <title>Deep-cultivation of Planctomycetes and their phenomic and genomic characterization uncovers novel biology.</title>
        <authorList>
            <person name="Wiegand S."/>
            <person name="Jogler M."/>
            <person name="Boedeker C."/>
            <person name="Pinto D."/>
            <person name="Vollmers J."/>
            <person name="Rivas-Marin E."/>
            <person name="Kohn T."/>
            <person name="Peeters S.H."/>
            <person name="Heuer A."/>
            <person name="Rast P."/>
            <person name="Oberbeckmann S."/>
            <person name="Bunk B."/>
            <person name="Jeske O."/>
            <person name="Meyerdierks A."/>
            <person name="Storesund J.E."/>
            <person name="Kallscheuer N."/>
            <person name="Luecker S."/>
            <person name="Lage O.M."/>
            <person name="Pohl T."/>
            <person name="Merkel B.J."/>
            <person name="Hornburger P."/>
            <person name="Mueller R.-W."/>
            <person name="Bruemmer F."/>
            <person name="Labrenz M."/>
            <person name="Spormann A.M."/>
            <person name="Op den Camp H."/>
            <person name="Overmann J."/>
            <person name="Amann R."/>
            <person name="Jetten M.S.M."/>
            <person name="Mascher T."/>
            <person name="Medema M.H."/>
            <person name="Devos D.P."/>
            <person name="Kaster A.-K."/>
            <person name="Ovreas L."/>
            <person name="Rohde M."/>
            <person name="Galperin M.Y."/>
            <person name="Jogler C."/>
        </authorList>
    </citation>
    <scope>NUCLEOTIDE SEQUENCE [LARGE SCALE GENOMIC DNA]</scope>
    <source>
        <strain evidence="1 2">I41</strain>
    </source>
</reference>
<keyword evidence="2" id="KW-1185">Reference proteome</keyword>
<dbReference type="Proteomes" id="UP000317909">
    <property type="component" value="Chromosome"/>
</dbReference>
<dbReference type="AlphaFoldDB" id="A0A517TX59"/>
<protein>
    <submittedName>
        <fullName evidence="1">Uncharacterized protein</fullName>
    </submittedName>
</protein>
<organism evidence="1 2">
    <name type="scientific">Lacipirellula limnantheis</name>
    <dbReference type="NCBI Taxonomy" id="2528024"/>
    <lineage>
        <taxon>Bacteria</taxon>
        <taxon>Pseudomonadati</taxon>
        <taxon>Planctomycetota</taxon>
        <taxon>Planctomycetia</taxon>
        <taxon>Pirellulales</taxon>
        <taxon>Lacipirellulaceae</taxon>
        <taxon>Lacipirellula</taxon>
    </lineage>
</organism>
<proteinExistence type="predicted"/>
<evidence type="ECO:0000313" key="1">
    <source>
        <dbReference type="EMBL" id="QDT72965.1"/>
    </source>
</evidence>
<dbReference type="EMBL" id="CP036339">
    <property type="protein sequence ID" value="QDT72965.1"/>
    <property type="molecule type" value="Genomic_DNA"/>
</dbReference>
<name>A0A517TX59_9BACT</name>
<evidence type="ECO:0000313" key="2">
    <source>
        <dbReference type="Proteomes" id="UP000317909"/>
    </source>
</evidence>
<gene>
    <name evidence="1" type="ORF">I41_21520</name>
</gene>
<accession>A0A517TX59</accession>